<gene>
    <name evidence="3" type="ORF">ACJRO7_000517</name>
</gene>
<dbReference type="Proteomes" id="UP001634007">
    <property type="component" value="Unassembled WGS sequence"/>
</dbReference>
<comment type="pathway">
    <text evidence="1">Protein modification; protein ubiquitination.</text>
</comment>
<evidence type="ECO:0000256" key="2">
    <source>
        <dbReference type="ARBA" id="ARBA00022786"/>
    </source>
</evidence>
<dbReference type="InterPro" id="IPR052121">
    <property type="entry name" value="F-box_SCF_Substrate_Recog"/>
</dbReference>
<dbReference type="AlphaFoldDB" id="A0ABD3LS24"/>
<organism evidence="3 4">
    <name type="scientific">Eucalyptus globulus</name>
    <name type="common">Tasmanian blue gum</name>
    <dbReference type="NCBI Taxonomy" id="34317"/>
    <lineage>
        <taxon>Eukaryota</taxon>
        <taxon>Viridiplantae</taxon>
        <taxon>Streptophyta</taxon>
        <taxon>Embryophyta</taxon>
        <taxon>Tracheophyta</taxon>
        <taxon>Spermatophyta</taxon>
        <taxon>Magnoliopsida</taxon>
        <taxon>eudicotyledons</taxon>
        <taxon>Gunneridae</taxon>
        <taxon>Pentapetalae</taxon>
        <taxon>rosids</taxon>
        <taxon>malvids</taxon>
        <taxon>Myrtales</taxon>
        <taxon>Myrtaceae</taxon>
        <taxon>Myrtoideae</taxon>
        <taxon>Eucalypteae</taxon>
        <taxon>Eucalyptus</taxon>
    </lineage>
</organism>
<dbReference type="EMBL" id="JBJKBG010000001">
    <property type="protein sequence ID" value="KAL3753131.1"/>
    <property type="molecule type" value="Genomic_DNA"/>
</dbReference>
<dbReference type="PANTHER" id="PTHR46550:SF1">
    <property type="entry name" value="F-BOX PROTEIN 3"/>
    <property type="match status" value="1"/>
</dbReference>
<accession>A0ABD3LS24</accession>
<keyword evidence="2" id="KW-0833">Ubl conjugation pathway</keyword>
<reference evidence="3 4" key="1">
    <citation type="submission" date="2024-11" db="EMBL/GenBank/DDBJ databases">
        <title>Chromosome-level genome assembly of Eucalyptus globulus Labill. provides insights into its genome evolution.</title>
        <authorList>
            <person name="Li X."/>
        </authorList>
    </citation>
    <scope>NUCLEOTIDE SEQUENCE [LARGE SCALE GENOMIC DNA]</scope>
    <source>
        <strain evidence="3">CL2024</strain>
        <tissue evidence="3">Fresh tender leaves</tissue>
    </source>
</reference>
<dbReference type="PANTHER" id="PTHR46550">
    <property type="entry name" value="F-BOX ONLY PROTEIN 3"/>
    <property type="match status" value="1"/>
</dbReference>
<comment type="caution">
    <text evidence="3">The sequence shown here is derived from an EMBL/GenBank/DDBJ whole genome shotgun (WGS) entry which is preliminary data.</text>
</comment>
<protein>
    <submittedName>
        <fullName evidence="3">Uncharacterized protein</fullName>
    </submittedName>
</protein>
<name>A0ABD3LS24_EUCGL</name>
<keyword evidence="4" id="KW-1185">Reference proteome</keyword>
<sequence>MPTISTLWSQSDSSDAYLPCRSHHYLLSDDASLASAVDTGLEQHKLNLLLSRIPNVRKLRLLSHSKQILLSLLFASSSESVLGLCKQCLIPLPPFTYMRGRLRQEQCSIQMQAAKRSQAPLPSQVNDDWIILDKTVADQVSLWKSSNGFTDALVLDHVCSGETCSYHQIGDVFVCEQTGNVQVCDETCRETVMDPGNELLVCKISGHCLNRLLSAAEMETDAMSRTKIFEATDFFAFSHEKFQEQQQGGVTDEAEPFMGPGRFELDAVLRFC</sequence>
<evidence type="ECO:0000256" key="1">
    <source>
        <dbReference type="ARBA" id="ARBA00004906"/>
    </source>
</evidence>
<evidence type="ECO:0000313" key="3">
    <source>
        <dbReference type="EMBL" id="KAL3753131.1"/>
    </source>
</evidence>
<evidence type="ECO:0000313" key="4">
    <source>
        <dbReference type="Proteomes" id="UP001634007"/>
    </source>
</evidence>
<proteinExistence type="predicted"/>